<dbReference type="Proteomes" id="UP000284057">
    <property type="component" value="Unassembled WGS sequence"/>
</dbReference>
<dbReference type="EMBL" id="QUAL01000186">
    <property type="protein sequence ID" value="RIQ18852.1"/>
    <property type="molecule type" value="Genomic_DNA"/>
</dbReference>
<dbReference type="AlphaFoldDB" id="A0A418KLP5"/>
<name>A0A418KLP5_9ACTN</name>
<proteinExistence type="predicted"/>
<evidence type="ECO:0000313" key="1">
    <source>
        <dbReference type="EMBL" id="RIQ18852.1"/>
    </source>
</evidence>
<accession>A0A418KLP5</accession>
<evidence type="ECO:0000313" key="2">
    <source>
        <dbReference type="Proteomes" id="UP000284057"/>
    </source>
</evidence>
<comment type="caution">
    <text evidence="1">The sequence shown here is derived from an EMBL/GenBank/DDBJ whole genome shotgun (WGS) entry which is preliminary data.</text>
</comment>
<protein>
    <submittedName>
        <fullName evidence="1">Uncharacterized protein</fullName>
    </submittedName>
</protein>
<organism evidence="1 2">
    <name type="scientific">Jiangella rhizosphaerae</name>
    <dbReference type="NCBI Taxonomy" id="2293569"/>
    <lineage>
        <taxon>Bacteria</taxon>
        <taxon>Bacillati</taxon>
        <taxon>Actinomycetota</taxon>
        <taxon>Actinomycetes</taxon>
        <taxon>Jiangellales</taxon>
        <taxon>Jiangellaceae</taxon>
        <taxon>Jiangella</taxon>
    </lineage>
</organism>
<sequence length="141" mass="14581">MADVVERHRPSSSPRQLADRLADRLEELPRLTASLPDRPRNLIALGDEALAVAGLRAMLDGPAADVTTPLRLAGRALAAAGALLGADAPLRVDLGRPEAVTLPPLAERPAGLSPRSIVRLPSVLRSGYLPASVIAGSAPAP</sequence>
<gene>
    <name evidence="1" type="ORF">DY240_20465</name>
</gene>
<dbReference type="RefSeq" id="WP_119661704.1">
    <property type="nucleotide sequence ID" value="NZ_QUAL01000186.1"/>
</dbReference>
<keyword evidence="2" id="KW-1185">Reference proteome</keyword>
<reference evidence="1 2" key="1">
    <citation type="submission" date="2018-09" db="EMBL/GenBank/DDBJ databases">
        <title>Isolation, diversity and antifungal activity of actinobacteria from wheat.</title>
        <authorList>
            <person name="Han C."/>
        </authorList>
    </citation>
    <scope>NUCLEOTIDE SEQUENCE [LARGE SCALE GENOMIC DNA]</scope>
    <source>
        <strain evidence="1 2">NEAU-YY265</strain>
    </source>
</reference>